<evidence type="ECO:0000256" key="1">
    <source>
        <dbReference type="ARBA" id="ARBA00001164"/>
    </source>
</evidence>
<sequence length="213" mass="22258">MSDPSSEELQLHHLYVKVCGLRKPDEVEAAVAGGASAVGFILTTSPRRLSPADARPLAALVPPGVAKVAVFRGEPLEEVRRAATVAGADTIQLHGGEPPEAFTALRADGFRLIRATSPESGDPLTAGAYGEDMLIIDSPRPGSGERWSPESLPEQPTGSWVLSGGLSPDNVVDAVTALRPWGVDVSSGVESSRGVKDVGLIEKFLTGVRGMRS</sequence>
<evidence type="ECO:0000256" key="8">
    <source>
        <dbReference type="ARBA" id="ARBA00023235"/>
    </source>
</evidence>
<dbReference type="Gene3D" id="3.20.20.70">
    <property type="entry name" value="Aldolase class I"/>
    <property type="match status" value="1"/>
</dbReference>
<proteinExistence type="inferred from homology"/>
<evidence type="ECO:0000313" key="12">
    <source>
        <dbReference type="Proteomes" id="UP001432209"/>
    </source>
</evidence>
<comment type="pathway">
    <text evidence="2 9">Amino-acid biosynthesis; L-tryptophan biosynthesis; L-tryptophan from chorismate: step 3/5.</text>
</comment>
<accession>A0ABZ2AAQ7</accession>
<dbReference type="HAMAP" id="MF_00135">
    <property type="entry name" value="PRAI"/>
    <property type="match status" value="1"/>
</dbReference>
<evidence type="ECO:0000256" key="6">
    <source>
        <dbReference type="ARBA" id="ARBA00022822"/>
    </source>
</evidence>
<feature type="domain" description="N-(5'phosphoribosyl) anthranilate isomerase (PRAI)" evidence="10">
    <location>
        <begin position="16"/>
        <end position="205"/>
    </location>
</feature>
<dbReference type="InterPro" id="IPR013785">
    <property type="entry name" value="Aldolase_TIM"/>
</dbReference>
<dbReference type="PANTHER" id="PTHR42894">
    <property type="entry name" value="N-(5'-PHOSPHORIBOSYL)ANTHRANILATE ISOMERASE"/>
    <property type="match status" value="1"/>
</dbReference>
<keyword evidence="7 9" id="KW-0057">Aromatic amino acid biosynthesis</keyword>
<comment type="similarity">
    <text evidence="9">Belongs to the TrpF family.</text>
</comment>
<keyword evidence="8 9" id="KW-0413">Isomerase</keyword>
<evidence type="ECO:0000256" key="2">
    <source>
        <dbReference type="ARBA" id="ARBA00004664"/>
    </source>
</evidence>
<dbReference type="GO" id="GO:0016853">
    <property type="term" value="F:isomerase activity"/>
    <property type="evidence" value="ECO:0007669"/>
    <property type="project" value="UniProtKB-KW"/>
</dbReference>
<evidence type="ECO:0000256" key="4">
    <source>
        <dbReference type="ARBA" id="ARBA00022272"/>
    </source>
</evidence>
<dbReference type="InterPro" id="IPR044643">
    <property type="entry name" value="TrpF_fam"/>
</dbReference>
<keyword evidence="5 9" id="KW-0028">Amino-acid biosynthesis</keyword>
<evidence type="ECO:0000256" key="9">
    <source>
        <dbReference type="HAMAP-Rule" id="MF_00135"/>
    </source>
</evidence>
<dbReference type="Pfam" id="PF00697">
    <property type="entry name" value="PRAI"/>
    <property type="match status" value="1"/>
</dbReference>
<evidence type="ECO:0000256" key="3">
    <source>
        <dbReference type="ARBA" id="ARBA00012572"/>
    </source>
</evidence>
<dbReference type="CDD" id="cd00405">
    <property type="entry name" value="PRAI"/>
    <property type="match status" value="1"/>
</dbReference>
<comment type="catalytic activity">
    <reaction evidence="1 9">
        <text>N-(5-phospho-beta-D-ribosyl)anthranilate = 1-(2-carboxyphenylamino)-1-deoxy-D-ribulose 5-phosphate</text>
        <dbReference type="Rhea" id="RHEA:21540"/>
        <dbReference type="ChEBI" id="CHEBI:18277"/>
        <dbReference type="ChEBI" id="CHEBI:58613"/>
        <dbReference type="EC" id="5.3.1.24"/>
    </reaction>
</comment>
<organism evidence="11 12">
    <name type="scientific">Streptomyces niveus</name>
    <name type="common">Streptomyces spheroides</name>
    <dbReference type="NCBI Taxonomy" id="193462"/>
    <lineage>
        <taxon>Bacteria</taxon>
        <taxon>Bacillati</taxon>
        <taxon>Actinomycetota</taxon>
        <taxon>Actinomycetes</taxon>
        <taxon>Kitasatosporales</taxon>
        <taxon>Streptomycetaceae</taxon>
        <taxon>Streptomyces</taxon>
    </lineage>
</organism>
<dbReference type="SUPFAM" id="SSF51366">
    <property type="entry name" value="Ribulose-phoshate binding barrel"/>
    <property type="match status" value="1"/>
</dbReference>
<evidence type="ECO:0000259" key="10">
    <source>
        <dbReference type="Pfam" id="PF00697"/>
    </source>
</evidence>
<evidence type="ECO:0000256" key="7">
    <source>
        <dbReference type="ARBA" id="ARBA00023141"/>
    </source>
</evidence>
<dbReference type="InterPro" id="IPR001240">
    <property type="entry name" value="PRAI_dom"/>
</dbReference>
<dbReference type="EC" id="5.3.1.24" evidence="3 9"/>
<reference evidence="11" key="1">
    <citation type="submission" date="2022-10" db="EMBL/GenBank/DDBJ databases">
        <title>The complete genomes of actinobacterial strains from the NBC collection.</title>
        <authorList>
            <person name="Joergensen T.S."/>
            <person name="Alvarez Arevalo M."/>
            <person name="Sterndorff E.B."/>
            <person name="Faurdal D."/>
            <person name="Vuksanovic O."/>
            <person name="Mourched A.-S."/>
            <person name="Charusanti P."/>
            <person name="Shaw S."/>
            <person name="Blin K."/>
            <person name="Weber T."/>
        </authorList>
    </citation>
    <scope>NUCLEOTIDE SEQUENCE</scope>
    <source>
        <strain evidence="11">NBC_01432</strain>
    </source>
</reference>
<gene>
    <name evidence="9" type="primary">trpF</name>
    <name evidence="11" type="ORF">OG442_25220</name>
</gene>
<keyword evidence="12" id="KW-1185">Reference proteome</keyword>
<protein>
    <recommendedName>
        <fullName evidence="4 9">N-(5'-phosphoribosyl)anthranilate isomerase</fullName>
        <shortName evidence="9">PRAI</shortName>
        <ecNumber evidence="3 9">5.3.1.24</ecNumber>
    </recommendedName>
</protein>
<name>A0ABZ2AAQ7_STRNV</name>
<dbReference type="Proteomes" id="UP001432209">
    <property type="component" value="Chromosome"/>
</dbReference>
<evidence type="ECO:0000313" key="11">
    <source>
        <dbReference type="EMBL" id="WUX54589.1"/>
    </source>
</evidence>
<dbReference type="EMBL" id="CP109495">
    <property type="protein sequence ID" value="WUX54589.1"/>
    <property type="molecule type" value="Genomic_DNA"/>
</dbReference>
<dbReference type="InterPro" id="IPR011060">
    <property type="entry name" value="RibuloseP-bd_barrel"/>
</dbReference>
<evidence type="ECO:0000256" key="5">
    <source>
        <dbReference type="ARBA" id="ARBA00022605"/>
    </source>
</evidence>
<dbReference type="RefSeq" id="WP_329078239.1">
    <property type="nucleotide sequence ID" value="NZ_CP109495.1"/>
</dbReference>
<keyword evidence="6 9" id="KW-0822">Tryptophan biosynthesis</keyword>
<dbReference type="PANTHER" id="PTHR42894:SF1">
    <property type="entry name" value="N-(5'-PHOSPHORIBOSYL)ANTHRANILATE ISOMERASE"/>
    <property type="match status" value="1"/>
</dbReference>